<evidence type="ECO:0000256" key="4">
    <source>
        <dbReference type="ARBA" id="ARBA00023172"/>
    </source>
</evidence>
<dbReference type="GO" id="GO:0005737">
    <property type="term" value="C:cytoplasm"/>
    <property type="evidence" value="ECO:0007669"/>
    <property type="project" value="UniProtKB-SubCell"/>
</dbReference>
<dbReference type="GeneID" id="98308803"/>
<dbReference type="InterPro" id="IPR011114">
    <property type="entry name" value="RuvA_C"/>
</dbReference>
<evidence type="ECO:0000256" key="6">
    <source>
        <dbReference type="HAMAP-Rule" id="MF_00031"/>
    </source>
</evidence>
<comment type="caution">
    <text evidence="6">Lacks conserved residue(s) required for the propagation of feature annotation.</text>
</comment>
<comment type="subcellular location">
    <subcellularLocation>
        <location evidence="6">Cytoplasm</location>
    </subcellularLocation>
</comment>
<dbReference type="OrthoDB" id="5293449at2"/>
<evidence type="ECO:0000313" key="8">
    <source>
        <dbReference type="EMBL" id="KRL97522.1"/>
    </source>
</evidence>
<comment type="caution">
    <text evidence="8">The sequence shown here is derived from an EMBL/GenBank/DDBJ whole genome shotgun (WGS) entry which is preliminary data.</text>
</comment>
<evidence type="ECO:0000256" key="3">
    <source>
        <dbReference type="ARBA" id="ARBA00023125"/>
    </source>
</evidence>
<feature type="region of interest" description="Domain III" evidence="6">
    <location>
        <begin position="152"/>
        <end position="203"/>
    </location>
</feature>
<dbReference type="InterPro" id="IPR000085">
    <property type="entry name" value="RuvA"/>
</dbReference>
<dbReference type="HAMAP" id="MF_00031">
    <property type="entry name" value="DNA_HJ_migration_RuvA"/>
    <property type="match status" value="1"/>
</dbReference>
<dbReference type="SUPFAM" id="SSF50249">
    <property type="entry name" value="Nucleic acid-binding proteins"/>
    <property type="match status" value="1"/>
</dbReference>
<keyword evidence="4 6" id="KW-0233">DNA recombination</keyword>
<dbReference type="Gene3D" id="1.10.8.10">
    <property type="entry name" value="DNA helicase RuvA subunit, C-terminal domain"/>
    <property type="match status" value="1"/>
</dbReference>
<dbReference type="InterPro" id="IPR003583">
    <property type="entry name" value="Hlx-hairpin-Hlx_DNA-bd_motif"/>
</dbReference>
<dbReference type="InterPro" id="IPR012340">
    <property type="entry name" value="NA-bd_OB-fold"/>
</dbReference>
<evidence type="ECO:0000256" key="5">
    <source>
        <dbReference type="ARBA" id="ARBA00023204"/>
    </source>
</evidence>
<dbReference type="Pfam" id="PF07499">
    <property type="entry name" value="RuvA_C"/>
    <property type="match status" value="1"/>
</dbReference>
<dbReference type="GO" id="GO:0009378">
    <property type="term" value="F:four-way junction helicase activity"/>
    <property type="evidence" value="ECO:0007669"/>
    <property type="project" value="InterPro"/>
</dbReference>
<evidence type="ECO:0000313" key="9">
    <source>
        <dbReference type="Proteomes" id="UP000051166"/>
    </source>
</evidence>
<keyword evidence="8" id="KW-0067">ATP-binding</keyword>
<dbReference type="GO" id="GO:0009379">
    <property type="term" value="C:Holliday junction helicase complex"/>
    <property type="evidence" value="ECO:0007669"/>
    <property type="project" value="InterPro"/>
</dbReference>
<dbReference type="Proteomes" id="UP000051166">
    <property type="component" value="Unassembled WGS sequence"/>
</dbReference>
<dbReference type="AlphaFoldDB" id="A0A0R1V3D0"/>
<dbReference type="EMBL" id="AZFQ01000052">
    <property type="protein sequence ID" value="KRL97522.1"/>
    <property type="molecule type" value="Genomic_DNA"/>
</dbReference>
<comment type="function">
    <text evidence="6">The RuvA-RuvB-RuvC complex processes Holliday junction (HJ) DNA during genetic recombination and DNA repair, while the RuvA-RuvB complex plays an important role in the rescue of blocked DNA replication forks via replication fork reversal (RFR). RuvA specifically binds to HJ cruciform DNA, conferring on it an open structure. The RuvB hexamer acts as an ATP-dependent pump, pulling dsDNA into and through the RuvAB complex. HJ branch migration allows RuvC to scan DNA until it finds its consensus sequence, where it cleaves and resolves the cruciform DNA.</text>
</comment>
<keyword evidence="9" id="KW-1185">Reference proteome</keyword>
<dbReference type="SUPFAM" id="SSF47781">
    <property type="entry name" value="RuvA domain 2-like"/>
    <property type="match status" value="1"/>
</dbReference>
<comment type="similarity">
    <text evidence="6">Belongs to the RuvA family.</text>
</comment>
<evidence type="ECO:0000256" key="2">
    <source>
        <dbReference type="ARBA" id="ARBA00022763"/>
    </source>
</evidence>
<dbReference type="CDD" id="cd14332">
    <property type="entry name" value="UBA_RuvA_C"/>
    <property type="match status" value="1"/>
</dbReference>
<dbReference type="Pfam" id="PF01330">
    <property type="entry name" value="RuvA_N"/>
    <property type="match status" value="1"/>
</dbReference>
<protein>
    <recommendedName>
        <fullName evidence="6">Holliday junction branch migration complex subunit RuvA</fullName>
    </recommendedName>
</protein>
<keyword evidence="8" id="KW-0378">Hydrolase</keyword>
<dbReference type="GO" id="GO:0006310">
    <property type="term" value="P:DNA recombination"/>
    <property type="evidence" value="ECO:0007669"/>
    <property type="project" value="UniProtKB-UniRule"/>
</dbReference>
<feature type="domain" description="Helix-hairpin-helix DNA-binding motif class 1" evidence="7">
    <location>
        <begin position="107"/>
        <end position="126"/>
    </location>
</feature>
<dbReference type="Pfam" id="PF14520">
    <property type="entry name" value="HHH_5"/>
    <property type="match status" value="1"/>
</dbReference>
<dbReference type="GO" id="GO:0048476">
    <property type="term" value="C:Holliday junction resolvase complex"/>
    <property type="evidence" value="ECO:0007669"/>
    <property type="project" value="UniProtKB-UniRule"/>
</dbReference>
<dbReference type="NCBIfam" id="TIGR00084">
    <property type="entry name" value="ruvA"/>
    <property type="match status" value="1"/>
</dbReference>
<gene>
    <name evidence="6" type="primary">ruvA</name>
    <name evidence="8" type="ORF">FD50_GL001508</name>
</gene>
<dbReference type="RefSeq" id="WP_056961303.1">
    <property type="nucleotide sequence ID" value="NZ_AZFQ01000052.1"/>
</dbReference>
<dbReference type="InterPro" id="IPR036267">
    <property type="entry name" value="RuvA_C_sf"/>
</dbReference>
<comment type="domain">
    <text evidence="6">Has three domains with a flexible linker between the domains II and III and assumes an 'L' shape. Domain III is highly mobile and contacts RuvB.</text>
</comment>
<dbReference type="Gene3D" id="2.40.50.140">
    <property type="entry name" value="Nucleic acid-binding proteins"/>
    <property type="match status" value="1"/>
</dbReference>
<comment type="subunit">
    <text evidence="6">Homotetramer. Forms an RuvA(8)-RuvB(12)-Holliday junction (HJ) complex. HJ DNA is sandwiched between 2 RuvA tetramers; dsDNA enters through RuvA and exits via RuvB. An RuvB hexamer assembles on each DNA strand where it exits the tetramer. Each RuvB hexamer is contacted by two RuvA subunits (via domain III) on 2 adjacent RuvB subunits; this complex drives branch migration. In the full resolvosome a probable DNA-RuvA(4)-RuvB(12)-RuvC(2) complex forms which resolves the HJ.</text>
</comment>
<dbReference type="GO" id="GO:0005524">
    <property type="term" value="F:ATP binding"/>
    <property type="evidence" value="ECO:0007669"/>
    <property type="project" value="InterPro"/>
</dbReference>
<dbReference type="Gene3D" id="1.10.150.20">
    <property type="entry name" value="5' to 3' exonuclease, C-terminal subdomain"/>
    <property type="match status" value="1"/>
</dbReference>
<accession>A0A0R1V3D0</accession>
<proteinExistence type="inferred from homology"/>
<dbReference type="GO" id="GO:0000400">
    <property type="term" value="F:four-way junction DNA binding"/>
    <property type="evidence" value="ECO:0007669"/>
    <property type="project" value="UniProtKB-UniRule"/>
</dbReference>
<keyword evidence="8" id="KW-0347">Helicase</keyword>
<dbReference type="GO" id="GO:0006281">
    <property type="term" value="P:DNA repair"/>
    <property type="evidence" value="ECO:0007669"/>
    <property type="project" value="UniProtKB-UniRule"/>
</dbReference>
<feature type="domain" description="Helix-hairpin-helix DNA-binding motif class 1" evidence="7">
    <location>
        <begin position="72"/>
        <end position="91"/>
    </location>
</feature>
<dbReference type="SUPFAM" id="SSF46929">
    <property type="entry name" value="DNA helicase RuvA subunit, C-terminal domain"/>
    <property type="match status" value="1"/>
</dbReference>
<dbReference type="SMART" id="SM00278">
    <property type="entry name" value="HhH1"/>
    <property type="match status" value="2"/>
</dbReference>
<dbReference type="PATRIC" id="fig|1423801.4.peg.1546"/>
<evidence type="ECO:0000259" key="7">
    <source>
        <dbReference type="SMART" id="SM00278"/>
    </source>
</evidence>
<evidence type="ECO:0000256" key="1">
    <source>
        <dbReference type="ARBA" id="ARBA00022490"/>
    </source>
</evidence>
<keyword evidence="3 6" id="KW-0238">DNA-binding</keyword>
<dbReference type="InterPro" id="IPR013849">
    <property type="entry name" value="DNA_helicase_Holl-junc_RuvA_I"/>
</dbReference>
<organism evidence="8 9">
    <name type="scientific">Liquorilactobacillus satsumensis DSM 16230 = JCM 12392</name>
    <dbReference type="NCBI Taxonomy" id="1423801"/>
    <lineage>
        <taxon>Bacteria</taxon>
        <taxon>Bacillati</taxon>
        <taxon>Bacillota</taxon>
        <taxon>Bacilli</taxon>
        <taxon>Lactobacillales</taxon>
        <taxon>Lactobacillaceae</taxon>
        <taxon>Liquorilactobacillus</taxon>
    </lineage>
</organism>
<dbReference type="InterPro" id="IPR010994">
    <property type="entry name" value="RuvA_2-like"/>
</dbReference>
<keyword evidence="2 6" id="KW-0227">DNA damage</keyword>
<sequence>MYEYLTGIISTVTPYYIVVEVGGIGYQVYVANPFRYQVDLKINKRVYVYQAVRENAILLYGFWDLAEKSLFLKLLNVSGIGPKSALAILANEDHSGLVNAINHENVNYLTKFPGVGKKTAQQIVLDLKGKMSELDKTEALPGQTELGIGSEPQKHYLDEALAALGALGYTKAEIKRVSKQLAQTDKASTDEYLRAALKLLMHN</sequence>
<keyword evidence="8" id="KW-0547">Nucleotide-binding</keyword>
<name>A0A0R1V3D0_9LACO</name>
<keyword evidence="1 6" id="KW-0963">Cytoplasm</keyword>
<reference evidence="8 9" key="1">
    <citation type="journal article" date="2015" name="Genome Announc.">
        <title>Expanding the biotechnology potential of lactobacilli through comparative genomics of 213 strains and associated genera.</title>
        <authorList>
            <person name="Sun Z."/>
            <person name="Harris H.M."/>
            <person name="McCann A."/>
            <person name="Guo C."/>
            <person name="Argimon S."/>
            <person name="Zhang W."/>
            <person name="Yang X."/>
            <person name="Jeffery I.B."/>
            <person name="Cooney J.C."/>
            <person name="Kagawa T.F."/>
            <person name="Liu W."/>
            <person name="Song Y."/>
            <person name="Salvetti E."/>
            <person name="Wrobel A."/>
            <person name="Rasinkangas P."/>
            <person name="Parkhill J."/>
            <person name="Rea M.C."/>
            <person name="O'Sullivan O."/>
            <person name="Ritari J."/>
            <person name="Douillard F.P."/>
            <person name="Paul Ross R."/>
            <person name="Yang R."/>
            <person name="Briner A.E."/>
            <person name="Felis G.E."/>
            <person name="de Vos W.M."/>
            <person name="Barrangou R."/>
            <person name="Klaenhammer T.R."/>
            <person name="Caufield P.W."/>
            <person name="Cui Y."/>
            <person name="Zhang H."/>
            <person name="O'Toole P.W."/>
        </authorList>
    </citation>
    <scope>NUCLEOTIDE SEQUENCE [LARGE SCALE GENOMIC DNA]</scope>
    <source>
        <strain evidence="8 9">DSM 16230</strain>
    </source>
</reference>
<dbReference type="STRING" id="1423801.FD50_GL001508"/>
<keyword evidence="5 6" id="KW-0234">DNA repair</keyword>